<comment type="caution">
    <text evidence="2">The sequence shown here is derived from an EMBL/GenBank/DDBJ whole genome shotgun (WGS) entry which is preliminary data.</text>
</comment>
<gene>
    <name evidence="2" type="ORF">QLQ12_04360</name>
</gene>
<evidence type="ECO:0000256" key="1">
    <source>
        <dbReference type="SAM" id="Phobius"/>
    </source>
</evidence>
<sequence length="45" mass="4849">MPEDAHADPIARMPAKDPDDRVYMIAAVAAHVAAIVNWNLADFSA</sequence>
<keyword evidence="1" id="KW-0812">Transmembrane</keyword>
<name>A0ABT6WDP1_9ACTN</name>
<accession>A0ABT6WDP1</accession>
<keyword evidence="1" id="KW-1133">Transmembrane helix</keyword>
<organism evidence="2 3">
    <name type="scientific">Actinoplanes sandaracinus</name>
    <dbReference type="NCBI Taxonomy" id="3045177"/>
    <lineage>
        <taxon>Bacteria</taxon>
        <taxon>Bacillati</taxon>
        <taxon>Actinomycetota</taxon>
        <taxon>Actinomycetes</taxon>
        <taxon>Micromonosporales</taxon>
        <taxon>Micromonosporaceae</taxon>
        <taxon>Actinoplanes</taxon>
    </lineage>
</organism>
<keyword evidence="3" id="KW-1185">Reference proteome</keyword>
<feature type="transmembrane region" description="Helical" evidence="1">
    <location>
        <begin position="22"/>
        <end position="41"/>
    </location>
</feature>
<evidence type="ECO:0000313" key="2">
    <source>
        <dbReference type="EMBL" id="MDI6097831.1"/>
    </source>
</evidence>
<dbReference type="Proteomes" id="UP001241758">
    <property type="component" value="Unassembled WGS sequence"/>
</dbReference>
<protein>
    <submittedName>
        <fullName evidence="2">Uncharacterized protein</fullName>
    </submittedName>
</protein>
<evidence type="ECO:0000313" key="3">
    <source>
        <dbReference type="Proteomes" id="UP001241758"/>
    </source>
</evidence>
<reference evidence="2 3" key="1">
    <citation type="submission" date="2023-05" db="EMBL/GenBank/DDBJ databases">
        <title>Actinoplanes sp. NEAU-A12 genome sequencing.</title>
        <authorList>
            <person name="Wang Z.-S."/>
        </authorList>
    </citation>
    <scope>NUCLEOTIDE SEQUENCE [LARGE SCALE GENOMIC DNA]</scope>
    <source>
        <strain evidence="2 3">NEAU-A12</strain>
    </source>
</reference>
<keyword evidence="1" id="KW-0472">Membrane</keyword>
<dbReference type="RefSeq" id="WP_282757214.1">
    <property type="nucleotide sequence ID" value="NZ_JASCTH010000002.1"/>
</dbReference>
<proteinExistence type="predicted"/>
<dbReference type="EMBL" id="JASCTH010000002">
    <property type="protein sequence ID" value="MDI6097831.1"/>
    <property type="molecule type" value="Genomic_DNA"/>
</dbReference>